<feature type="transmembrane region" description="Helical" evidence="1">
    <location>
        <begin position="542"/>
        <end position="561"/>
    </location>
</feature>
<feature type="transmembrane region" description="Helical" evidence="1">
    <location>
        <begin position="349"/>
        <end position="367"/>
    </location>
</feature>
<comment type="caution">
    <text evidence="2">The sequence shown here is derived from an EMBL/GenBank/DDBJ whole genome shotgun (WGS) entry which is preliminary data.</text>
</comment>
<feature type="transmembrane region" description="Helical" evidence="1">
    <location>
        <begin position="294"/>
        <end position="315"/>
    </location>
</feature>
<feature type="transmembrane region" description="Helical" evidence="1">
    <location>
        <begin position="464"/>
        <end position="488"/>
    </location>
</feature>
<dbReference type="Proteomes" id="UP000283701">
    <property type="component" value="Unassembled WGS sequence"/>
</dbReference>
<feature type="transmembrane region" description="Helical" evidence="1">
    <location>
        <begin position="604"/>
        <end position="624"/>
    </location>
</feature>
<dbReference type="RefSeq" id="WP_118202850.1">
    <property type="nucleotide sequence ID" value="NZ_QRHP01000005.1"/>
</dbReference>
<feature type="transmembrane region" description="Helical" evidence="1">
    <location>
        <begin position="422"/>
        <end position="443"/>
    </location>
</feature>
<evidence type="ECO:0000256" key="1">
    <source>
        <dbReference type="SAM" id="Phobius"/>
    </source>
</evidence>
<dbReference type="EMBL" id="QRHP01000005">
    <property type="protein sequence ID" value="RHF85152.1"/>
    <property type="molecule type" value="Genomic_DNA"/>
</dbReference>
<feature type="transmembrane region" description="Helical" evidence="1">
    <location>
        <begin position="182"/>
        <end position="203"/>
    </location>
</feature>
<sequence>MKQILKNKKICIRDFIAVIVIIFLSLFAEQVLLQWNSFKNEKYEQTFQISEAQNTESKDGETTYYFSFDRRYVSSIYLTYQSRTDIKSNIEVTFYDGYGQKEIMELEDTASFLLGKSAVLVNQKVDSLKLTVENKDADKLNSVTFVNHTVFSWAKFLLVFSGLLLCYLFVFHQSFFGKHPEWMYAMVSVALGMVIILSAHHSFDSWDEQIHYNIAYTDSWVWNYMEYSDAVMSNVEMRVPTGDTLEEEQWIGEWLNQANDTVVLSSQKGRFLRYGQRAYLPQILGLGLGRTLGLSYVATVFLGKFFNLLFCTAVVTCAIRFSKYGKRTLMCVGLLPTTVFLFSSFTYDAFVIALLMLGIALFVTEYLSEEKIQTKRTMVSILAMVVGCFSKAVYIPFLALYWLMPKNKFYSRRQKNLFKTGIFVLLILMFASFILPLIGNVTSGAEVGDYRGGDTSQTSQLSMILGYPLTYTGVLLKSLGTTFASYFIGSKVLANFAYRGIYDGIGYFVVLLTMLFTFVTDFGMTDKIYDAQMKRKISVMKIWNGILIFGTACLVWTALYLDFTPVGSMVINGVSPRYYLPLIFPLSLIFMNQKVRCSFKLETYQTLITILMLFGTGITIYCLMLA</sequence>
<evidence type="ECO:0000313" key="2">
    <source>
        <dbReference type="EMBL" id="RHF85152.1"/>
    </source>
</evidence>
<organism evidence="2 3">
    <name type="scientific">Roseburia inulinivorans</name>
    <dbReference type="NCBI Taxonomy" id="360807"/>
    <lineage>
        <taxon>Bacteria</taxon>
        <taxon>Bacillati</taxon>
        <taxon>Bacillota</taxon>
        <taxon>Clostridia</taxon>
        <taxon>Lachnospirales</taxon>
        <taxon>Lachnospiraceae</taxon>
        <taxon>Roseburia</taxon>
    </lineage>
</organism>
<proteinExistence type="predicted"/>
<keyword evidence="1" id="KW-0812">Transmembrane</keyword>
<feature type="transmembrane region" description="Helical" evidence="1">
    <location>
        <begin position="12"/>
        <end position="33"/>
    </location>
</feature>
<dbReference type="Pfam" id="PF09913">
    <property type="entry name" value="DUF2142"/>
    <property type="match status" value="1"/>
</dbReference>
<dbReference type="InterPro" id="IPR018674">
    <property type="entry name" value="DUF2142_membrane"/>
</dbReference>
<dbReference type="AlphaFoldDB" id="A0A414QWH5"/>
<accession>A0A414QWH5</accession>
<feature type="transmembrane region" description="Helical" evidence="1">
    <location>
        <begin position="500"/>
        <end position="522"/>
    </location>
</feature>
<name>A0A414QWH5_9FIRM</name>
<protein>
    <submittedName>
        <fullName evidence="2">DUF2142 domain-containing protein</fullName>
    </submittedName>
</protein>
<gene>
    <name evidence="2" type="ORF">DW654_07030</name>
</gene>
<keyword evidence="1" id="KW-1133">Transmembrane helix</keyword>
<keyword evidence="1" id="KW-0472">Membrane</keyword>
<feature type="transmembrane region" description="Helical" evidence="1">
    <location>
        <begin position="379"/>
        <end position="402"/>
    </location>
</feature>
<reference evidence="2 3" key="1">
    <citation type="submission" date="2018-08" db="EMBL/GenBank/DDBJ databases">
        <title>A genome reference for cultivated species of the human gut microbiota.</title>
        <authorList>
            <person name="Zou Y."/>
            <person name="Xue W."/>
            <person name="Luo G."/>
        </authorList>
    </citation>
    <scope>NUCLEOTIDE SEQUENCE [LARGE SCALE GENOMIC DNA]</scope>
    <source>
        <strain evidence="2 3">AM23-23AC</strain>
    </source>
</reference>
<feature type="transmembrane region" description="Helical" evidence="1">
    <location>
        <begin position="576"/>
        <end position="592"/>
    </location>
</feature>
<feature type="transmembrane region" description="Helical" evidence="1">
    <location>
        <begin position="150"/>
        <end position="170"/>
    </location>
</feature>
<evidence type="ECO:0000313" key="3">
    <source>
        <dbReference type="Proteomes" id="UP000283701"/>
    </source>
</evidence>